<dbReference type="Proteomes" id="UP001516023">
    <property type="component" value="Unassembled WGS sequence"/>
</dbReference>
<protein>
    <submittedName>
        <fullName evidence="1">Uncharacterized protein</fullName>
    </submittedName>
</protein>
<dbReference type="EMBL" id="JABMIG020000005">
    <property type="protein sequence ID" value="KAL3804828.1"/>
    <property type="molecule type" value="Genomic_DNA"/>
</dbReference>
<keyword evidence="2" id="KW-1185">Reference proteome</keyword>
<reference evidence="1 2" key="1">
    <citation type="journal article" date="2020" name="G3 (Bethesda)">
        <title>Improved Reference Genome for Cyclotella cryptica CCMP332, a Model for Cell Wall Morphogenesis, Salinity Adaptation, and Lipid Production in Diatoms (Bacillariophyta).</title>
        <authorList>
            <person name="Roberts W.R."/>
            <person name="Downey K.M."/>
            <person name="Ruck E.C."/>
            <person name="Traller J.C."/>
            <person name="Alverson A.J."/>
        </authorList>
    </citation>
    <scope>NUCLEOTIDE SEQUENCE [LARGE SCALE GENOMIC DNA]</scope>
    <source>
        <strain evidence="1 2">CCMP332</strain>
    </source>
</reference>
<comment type="caution">
    <text evidence="1">The sequence shown here is derived from an EMBL/GenBank/DDBJ whole genome shotgun (WGS) entry which is preliminary data.</text>
</comment>
<evidence type="ECO:0000313" key="1">
    <source>
        <dbReference type="EMBL" id="KAL3804828.1"/>
    </source>
</evidence>
<sequence length="268" mass="29492">MQSLSGHTYCEILWGSIPSGTLTVSWNGTGGVCPTNPGFYNVTEDDVRAIHGDDAQIIIWNGVRQWMLDEFQEQKDTSVTPSDDIIYTYGAMFSDGGGFEMRKQATLPITSSVPYKENQVTRNVTAVWKEGSTVYELVAPNCQRIYTMQSFMIGRPGDWYVYGGDGSLPYLFVNGNISLPDGWIYRNRTLEADLVIKGVNGTSAVLQDDLRNSYSGHDMPLDASICPHTAGQQSTDEESDISGSTSVAGKMVNSIITSIVIVLMFFFL</sequence>
<proteinExistence type="predicted"/>
<evidence type="ECO:0000313" key="2">
    <source>
        <dbReference type="Proteomes" id="UP001516023"/>
    </source>
</evidence>
<dbReference type="AlphaFoldDB" id="A0ABD3QWI5"/>
<accession>A0ABD3QWI5</accession>
<organism evidence="1 2">
    <name type="scientific">Cyclotella cryptica</name>
    <dbReference type="NCBI Taxonomy" id="29204"/>
    <lineage>
        <taxon>Eukaryota</taxon>
        <taxon>Sar</taxon>
        <taxon>Stramenopiles</taxon>
        <taxon>Ochrophyta</taxon>
        <taxon>Bacillariophyta</taxon>
        <taxon>Coscinodiscophyceae</taxon>
        <taxon>Thalassiosirophycidae</taxon>
        <taxon>Stephanodiscales</taxon>
        <taxon>Stephanodiscaceae</taxon>
        <taxon>Cyclotella</taxon>
    </lineage>
</organism>
<gene>
    <name evidence="1" type="ORF">HJC23_006600</name>
</gene>
<name>A0ABD3QWI5_9STRA</name>